<dbReference type="SUPFAM" id="SSF50974">
    <property type="entry name" value="Nitrous oxide reductase, N-terminal domain"/>
    <property type="match status" value="1"/>
</dbReference>
<evidence type="ECO:0000313" key="3">
    <source>
        <dbReference type="EMBL" id="KFI73604.1"/>
    </source>
</evidence>
<name>A0A087BRF4_9BIFI</name>
<dbReference type="STRING" id="1693.BMIN_1039"/>
<dbReference type="AlphaFoldDB" id="A0A087BRF4"/>
<dbReference type="EMBL" id="JGZD01000006">
    <property type="protein sequence ID" value="KFI73604.1"/>
    <property type="molecule type" value="Genomic_DNA"/>
</dbReference>
<feature type="compositionally biased region" description="Basic and acidic residues" evidence="2">
    <location>
        <begin position="360"/>
        <end position="369"/>
    </location>
</feature>
<accession>A0A087BRF4</accession>
<organism evidence="3 4">
    <name type="scientific">Bifidobacterium minimum</name>
    <dbReference type="NCBI Taxonomy" id="1693"/>
    <lineage>
        <taxon>Bacteria</taxon>
        <taxon>Bacillati</taxon>
        <taxon>Actinomycetota</taxon>
        <taxon>Actinomycetes</taxon>
        <taxon>Bifidobacteriales</taxon>
        <taxon>Bifidobacteriaceae</taxon>
        <taxon>Bifidobacterium</taxon>
    </lineage>
</organism>
<evidence type="ECO:0000313" key="4">
    <source>
        <dbReference type="Proteomes" id="UP000029014"/>
    </source>
</evidence>
<gene>
    <name evidence="3" type="ORF">BMIN_1039</name>
</gene>
<dbReference type="InterPro" id="IPR050282">
    <property type="entry name" value="Cycloisomerase_2"/>
</dbReference>
<sequence>MSDEIGDGGVDVLVGGFGPLNGESCRGIEWVTVAGDEGGGSRAGDEGGDAGREVGSVARGLVADLPSPTWLLRWRDVIVAVLENTGELASMRLSLHGGRPSLMMLSRVAVPGEGPTHAVATHDDRGSAVVLVADYGDGTIAVHGLDEAGRICESKQSIPAPAGHGPLPAQEGPHAHWILPLPDGRVLTTDLGADRVHVHEWDDGVLRRVGSIVLPAGTGPRDMHLLPMPDGGWRVAVVGEWGGDVTVLDLGAGHAASVPAPGSDDDASADDGRSGRCVQRISLSAAPGDQAASLAFVPDAAWRPVRERTSSASSDGMAYVGLRGSDRIMALRWSQGRLSYVPAWGGHDGGGRSGFPDDPSADRSWRERGVSSGGGRPRHILAYGRMLVVSNETSNHLDVFGIADDGRPVARDVVSVGSPTVTLPIGEPGVAR</sequence>
<feature type="region of interest" description="Disordered" evidence="2">
    <location>
        <begin position="348"/>
        <end position="376"/>
    </location>
</feature>
<reference evidence="3 4" key="1">
    <citation type="submission" date="2014-03" db="EMBL/GenBank/DDBJ databases">
        <title>Genomics of Bifidobacteria.</title>
        <authorList>
            <person name="Ventura M."/>
            <person name="Milani C."/>
            <person name="Lugli G.A."/>
        </authorList>
    </citation>
    <scope>NUCLEOTIDE SEQUENCE [LARGE SCALE GENOMIC DNA]</scope>
    <source>
        <strain evidence="3 4">LMG 11592</strain>
    </source>
</reference>
<dbReference type="GO" id="GO:0017057">
    <property type="term" value="F:6-phosphogluconolactonase activity"/>
    <property type="evidence" value="ECO:0007669"/>
    <property type="project" value="UniProtKB-EC"/>
</dbReference>
<dbReference type="InterPro" id="IPR019405">
    <property type="entry name" value="Lactonase_7-beta_prop"/>
</dbReference>
<comment type="caution">
    <text evidence="3">The sequence shown here is derived from an EMBL/GenBank/DDBJ whole genome shotgun (WGS) entry which is preliminary data.</text>
</comment>
<dbReference type="Proteomes" id="UP000029014">
    <property type="component" value="Unassembled WGS sequence"/>
</dbReference>
<evidence type="ECO:0000256" key="2">
    <source>
        <dbReference type="SAM" id="MobiDB-lite"/>
    </source>
</evidence>
<evidence type="ECO:0000256" key="1">
    <source>
        <dbReference type="ARBA" id="ARBA00005564"/>
    </source>
</evidence>
<dbReference type="PANTHER" id="PTHR30344:SF1">
    <property type="entry name" value="6-PHOSPHOGLUCONOLACTONASE"/>
    <property type="match status" value="1"/>
</dbReference>
<dbReference type="InterPro" id="IPR015943">
    <property type="entry name" value="WD40/YVTN_repeat-like_dom_sf"/>
</dbReference>
<dbReference type="InterPro" id="IPR011045">
    <property type="entry name" value="N2O_reductase_N"/>
</dbReference>
<keyword evidence="3" id="KW-0378">Hydrolase</keyword>
<dbReference type="Pfam" id="PF10282">
    <property type="entry name" value="Lactonase"/>
    <property type="match status" value="1"/>
</dbReference>
<dbReference type="Gene3D" id="2.130.10.10">
    <property type="entry name" value="YVTN repeat-like/Quinoprotein amine dehydrogenase"/>
    <property type="match status" value="1"/>
</dbReference>
<keyword evidence="4" id="KW-1185">Reference proteome</keyword>
<dbReference type="RefSeq" id="WP_022861259.1">
    <property type="nucleotide sequence ID" value="NZ_JGZD01000006.1"/>
</dbReference>
<dbReference type="EC" id="3.1.1.31" evidence="3"/>
<comment type="similarity">
    <text evidence="1">Belongs to the cycloisomerase 2 family.</text>
</comment>
<dbReference type="PANTHER" id="PTHR30344">
    <property type="entry name" value="6-PHOSPHOGLUCONOLACTONASE-RELATED"/>
    <property type="match status" value="1"/>
</dbReference>
<proteinExistence type="inferred from homology"/>
<protein>
    <submittedName>
        <fullName evidence="3">Carboxy-cis,cis-muconate cyclase</fullName>
        <ecNumber evidence="3">3.1.1.31</ecNumber>
    </submittedName>
</protein>
<dbReference type="eggNOG" id="COG2706">
    <property type="taxonomic scope" value="Bacteria"/>
</dbReference>